<dbReference type="GeneTree" id="ENSGT00400000024709"/>
<organism evidence="10 11">
    <name type="scientific">Astatotilapia calliptera</name>
    <name type="common">Eastern happy</name>
    <name type="synonym">Chromis callipterus</name>
    <dbReference type="NCBI Taxonomy" id="8154"/>
    <lineage>
        <taxon>Eukaryota</taxon>
        <taxon>Metazoa</taxon>
        <taxon>Chordata</taxon>
        <taxon>Craniata</taxon>
        <taxon>Vertebrata</taxon>
        <taxon>Euteleostomi</taxon>
        <taxon>Actinopterygii</taxon>
        <taxon>Neopterygii</taxon>
        <taxon>Teleostei</taxon>
        <taxon>Neoteleostei</taxon>
        <taxon>Acanthomorphata</taxon>
        <taxon>Ovalentaria</taxon>
        <taxon>Cichlomorphae</taxon>
        <taxon>Cichliformes</taxon>
        <taxon>Cichlidae</taxon>
        <taxon>African cichlids</taxon>
        <taxon>Pseudocrenilabrinae</taxon>
        <taxon>Haplochromini</taxon>
        <taxon>Astatotilapia</taxon>
    </lineage>
</organism>
<evidence type="ECO:0000256" key="8">
    <source>
        <dbReference type="ARBA" id="ARBA00023198"/>
    </source>
</evidence>
<protein>
    <recommendedName>
        <fullName evidence="2">Retinoic acid receptor responder protein 2</fullName>
    </recommendedName>
    <alternativeName>
        <fullName evidence="9">Chemerin</fullName>
    </alternativeName>
</protein>
<reference evidence="10" key="1">
    <citation type="submission" date="2018-05" db="EMBL/GenBank/DDBJ databases">
        <authorList>
            <person name="Datahose"/>
        </authorList>
    </citation>
    <scope>NUCLEOTIDE SEQUENCE</scope>
</reference>
<dbReference type="InterPro" id="IPR029562">
    <property type="entry name" value="Chemerin"/>
</dbReference>
<dbReference type="Proteomes" id="UP000265100">
    <property type="component" value="Chromosome 9"/>
</dbReference>
<evidence type="ECO:0000313" key="11">
    <source>
        <dbReference type="Proteomes" id="UP000265100"/>
    </source>
</evidence>
<dbReference type="GO" id="GO:0005576">
    <property type="term" value="C:extracellular region"/>
    <property type="evidence" value="ECO:0007669"/>
    <property type="project" value="UniProtKB-SubCell"/>
</dbReference>
<dbReference type="GO" id="GO:0006954">
    <property type="term" value="P:inflammatory response"/>
    <property type="evidence" value="ECO:0007669"/>
    <property type="project" value="UniProtKB-KW"/>
</dbReference>
<evidence type="ECO:0000256" key="1">
    <source>
        <dbReference type="ARBA" id="ARBA00004613"/>
    </source>
</evidence>
<proteinExistence type="predicted"/>
<evidence type="ECO:0000256" key="4">
    <source>
        <dbReference type="ARBA" id="ARBA00022525"/>
    </source>
</evidence>
<comment type="subcellular location">
    <subcellularLocation>
        <location evidence="1">Secreted</location>
    </subcellularLocation>
</comment>
<evidence type="ECO:0000256" key="9">
    <source>
        <dbReference type="ARBA" id="ARBA00032785"/>
    </source>
</evidence>
<dbReference type="STRING" id="8154.ENSACLP00000006332"/>
<dbReference type="InterPro" id="IPR046350">
    <property type="entry name" value="Cystatin_sf"/>
</dbReference>
<dbReference type="Ensembl" id="ENSACLT00000006477.2">
    <property type="protein sequence ID" value="ENSACLP00000006332.1"/>
    <property type="gene ID" value="ENSACLG00000004282.2"/>
</dbReference>
<evidence type="ECO:0000256" key="7">
    <source>
        <dbReference type="ARBA" id="ARBA00023157"/>
    </source>
</evidence>
<dbReference type="SUPFAM" id="SSF54403">
    <property type="entry name" value="Cystatin/monellin"/>
    <property type="match status" value="1"/>
</dbReference>
<evidence type="ECO:0000256" key="3">
    <source>
        <dbReference type="ARBA" id="ARBA00022500"/>
    </source>
</evidence>
<dbReference type="AlphaFoldDB" id="A0A3P8NNG1"/>
<reference evidence="10" key="2">
    <citation type="submission" date="2025-08" db="UniProtKB">
        <authorList>
            <consortium name="Ensembl"/>
        </authorList>
    </citation>
    <scope>IDENTIFICATION</scope>
</reference>
<evidence type="ECO:0000256" key="5">
    <source>
        <dbReference type="ARBA" id="ARBA00022729"/>
    </source>
</evidence>
<keyword evidence="5" id="KW-0732">Signal</keyword>
<keyword evidence="8" id="KW-0395">Inflammatory response</keyword>
<accession>A0A3P8NNG1</accession>
<dbReference type="GO" id="GO:0005102">
    <property type="term" value="F:signaling receptor binding"/>
    <property type="evidence" value="ECO:0007669"/>
    <property type="project" value="InterPro"/>
</dbReference>
<dbReference type="GO" id="GO:0030154">
    <property type="term" value="P:cell differentiation"/>
    <property type="evidence" value="ECO:0007669"/>
    <property type="project" value="UniProtKB-KW"/>
</dbReference>
<name>A0A3P8NNG1_ASTCA</name>
<dbReference type="PANTHER" id="PTHR15106">
    <property type="entry name" value="RETINOIC ACID RECEPTOR RESPONDER PROTEIN 2"/>
    <property type="match status" value="1"/>
</dbReference>
<reference evidence="10" key="3">
    <citation type="submission" date="2025-09" db="UniProtKB">
        <authorList>
            <consortium name="Ensembl"/>
        </authorList>
    </citation>
    <scope>IDENTIFICATION</scope>
</reference>
<keyword evidence="4" id="KW-0964">Secreted</keyword>
<keyword evidence="7" id="KW-1015">Disulfide bond</keyword>
<sequence length="198" mass="22722">MINVFSFTCDSQSHNRTCFELGSLFSKLLSSQTQRKMAAGLLLLVCAVAVLYSAEAQDSYNGLPEIYKKGVDLAMQQLSTHARVQQHYRFLKTVGKLETEGGFGMRYFYHHFHLKPTRCPKRTTETDPQRCPYRNDRPLMDCAVCYKTSGEQIEAQPNPYVHCIQKPRFTEEMKKAREDHYKKMVYHSGAPTLLAVKA</sequence>
<dbReference type="Bgee" id="ENSACLG00000004282">
    <property type="expression patterns" value="Expressed in liver and 8 other cell types or tissues"/>
</dbReference>
<keyword evidence="11" id="KW-1185">Reference proteome</keyword>
<dbReference type="OMA" id="VHHHFRF"/>
<evidence type="ECO:0000256" key="2">
    <source>
        <dbReference type="ARBA" id="ARBA00018808"/>
    </source>
</evidence>
<dbReference type="GO" id="GO:0006935">
    <property type="term" value="P:chemotaxis"/>
    <property type="evidence" value="ECO:0007669"/>
    <property type="project" value="UniProtKB-KW"/>
</dbReference>
<dbReference type="GO" id="GO:0050994">
    <property type="term" value="P:regulation of lipid catabolic process"/>
    <property type="evidence" value="ECO:0007669"/>
    <property type="project" value="InterPro"/>
</dbReference>
<evidence type="ECO:0000256" key="6">
    <source>
        <dbReference type="ARBA" id="ARBA00022782"/>
    </source>
</evidence>
<dbReference type="Gene3D" id="3.10.450.10">
    <property type="match status" value="1"/>
</dbReference>
<keyword evidence="3" id="KW-0145">Chemotaxis</keyword>
<dbReference type="PANTHER" id="PTHR15106:SF2">
    <property type="entry name" value="RETINOIC ACID RECEPTOR RESPONDER PROTEIN 2"/>
    <property type="match status" value="1"/>
</dbReference>
<keyword evidence="6" id="KW-0221">Differentiation</keyword>
<evidence type="ECO:0000313" key="10">
    <source>
        <dbReference type="Ensembl" id="ENSACLP00000006332.1"/>
    </source>
</evidence>